<dbReference type="PROSITE" id="PS00160">
    <property type="entry name" value="ALDOLASE_KDPG_KHG_2"/>
    <property type="match status" value="1"/>
</dbReference>
<comment type="pathway">
    <text evidence="2">Carbohydrate acid metabolism; 2-dehydro-3-deoxy-D-gluconate degradation; D-glyceraldehyde 3-phosphate and pyruvate from 2-dehydro-3-deoxy-D-gluconate: step 2/2.</text>
</comment>
<evidence type="ECO:0000256" key="2">
    <source>
        <dbReference type="ARBA" id="ARBA00004736"/>
    </source>
</evidence>
<gene>
    <name evidence="9" type="ORF">GCM10011503_14390</name>
</gene>
<evidence type="ECO:0000313" key="10">
    <source>
        <dbReference type="Proteomes" id="UP000628854"/>
    </source>
</evidence>
<organism evidence="9 10">
    <name type="scientific">Henriciella pelagia</name>
    <dbReference type="NCBI Taxonomy" id="1977912"/>
    <lineage>
        <taxon>Bacteria</taxon>
        <taxon>Pseudomonadati</taxon>
        <taxon>Pseudomonadota</taxon>
        <taxon>Alphaproteobacteria</taxon>
        <taxon>Hyphomonadales</taxon>
        <taxon>Hyphomonadaceae</taxon>
        <taxon>Henriciella</taxon>
    </lineage>
</organism>
<sequence length="213" mass="22085">MKTMTAFRAAIEAAPIVPVLTVYDADHAEPLAEALIKGGMTSVEITLRTPAALDVIRRMGEAEKDLLIGAGTIISEGDVDAALKAGSDFLVTPGTSPLLLDALASHDGIILPGVASASEAMARFDEGYGVLKFFPAEAAGGAKFLKSLAGPLPHIDFMPTGGITPQNAGEYLSLPNVIAVGGSWIATKDEMARGDWAAITEKAREAVKIGRSL</sequence>
<dbReference type="EC" id="4.1.2.14" evidence="5"/>
<dbReference type="InterPro" id="IPR000887">
    <property type="entry name" value="Aldlse_KDPG_KHG"/>
</dbReference>
<dbReference type="PANTHER" id="PTHR30246:SF1">
    <property type="entry name" value="2-DEHYDRO-3-DEOXY-6-PHOSPHOGALACTONATE ALDOLASE-RELATED"/>
    <property type="match status" value="1"/>
</dbReference>
<keyword evidence="10" id="KW-1185">Reference proteome</keyword>
<evidence type="ECO:0000256" key="8">
    <source>
        <dbReference type="ARBA" id="ARBA00023277"/>
    </source>
</evidence>
<name>A0ABQ1JEA3_9PROT</name>
<dbReference type="PROSITE" id="PS00159">
    <property type="entry name" value="ALDOLASE_KDPG_KHG_1"/>
    <property type="match status" value="1"/>
</dbReference>
<evidence type="ECO:0000256" key="7">
    <source>
        <dbReference type="ARBA" id="ARBA00023270"/>
    </source>
</evidence>
<dbReference type="SUPFAM" id="SSF51569">
    <property type="entry name" value="Aldolase"/>
    <property type="match status" value="1"/>
</dbReference>
<dbReference type="Proteomes" id="UP000628854">
    <property type="component" value="Unassembled WGS sequence"/>
</dbReference>
<evidence type="ECO:0000256" key="3">
    <source>
        <dbReference type="ARBA" id="ARBA00006906"/>
    </source>
</evidence>
<evidence type="ECO:0000256" key="4">
    <source>
        <dbReference type="ARBA" id="ARBA00011233"/>
    </source>
</evidence>
<keyword evidence="7" id="KW-0704">Schiff base</keyword>
<dbReference type="Gene3D" id="3.20.20.70">
    <property type="entry name" value="Aldolase class I"/>
    <property type="match status" value="1"/>
</dbReference>
<dbReference type="NCBIfam" id="NF004325">
    <property type="entry name" value="PRK05718.1"/>
    <property type="match status" value="1"/>
</dbReference>
<comment type="catalytic activity">
    <reaction evidence="1">
        <text>2-dehydro-3-deoxy-6-phospho-D-gluconate = D-glyceraldehyde 3-phosphate + pyruvate</text>
        <dbReference type="Rhea" id="RHEA:17089"/>
        <dbReference type="ChEBI" id="CHEBI:15361"/>
        <dbReference type="ChEBI" id="CHEBI:57569"/>
        <dbReference type="ChEBI" id="CHEBI:59776"/>
        <dbReference type="EC" id="4.1.2.14"/>
    </reaction>
</comment>
<keyword evidence="8" id="KW-0119">Carbohydrate metabolism</keyword>
<evidence type="ECO:0000256" key="5">
    <source>
        <dbReference type="ARBA" id="ARBA00013063"/>
    </source>
</evidence>
<accession>A0ABQ1JEA3</accession>
<keyword evidence="6" id="KW-0456">Lyase</keyword>
<evidence type="ECO:0000256" key="6">
    <source>
        <dbReference type="ARBA" id="ARBA00023239"/>
    </source>
</evidence>
<proteinExistence type="inferred from homology"/>
<reference evidence="10" key="1">
    <citation type="journal article" date="2019" name="Int. J. Syst. Evol. Microbiol.">
        <title>The Global Catalogue of Microorganisms (GCM) 10K type strain sequencing project: providing services to taxonomists for standard genome sequencing and annotation.</title>
        <authorList>
            <consortium name="The Broad Institute Genomics Platform"/>
            <consortium name="The Broad Institute Genome Sequencing Center for Infectious Disease"/>
            <person name="Wu L."/>
            <person name="Ma J."/>
        </authorList>
    </citation>
    <scope>NUCLEOTIDE SEQUENCE [LARGE SCALE GENOMIC DNA]</scope>
    <source>
        <strain evidence="10">CGMCC 1.15928</strain>
    </source>
</reference>
<dbReference type="NCBIfam" id="TIGR01182">
    <property type="entry name" value="eda"/>
    <property type="match status" value="1"/>
</dbReference>
<dbReference type="InterPro" id="IPR031337">
    <property type="entry name" value="KDPG/KHG_AS_1"/>
</dbReference>
<dbReference type="CDD" id="cd00452">
    <property type="entry name" value="KDPG_aldolase"/>
    <property type="match status" value="1"/>
</dbReference>
<evidence type="ECO:0000313" key="9">
    <source>
        <dbReference type="EMBL" id="GGB66733.1"/>
    </source>
</evidence>
<dbReference type="RefSeq" id="WP_084394635.1">
    <property type="nucleotide sequence ID" value="NZ_BMKF01000001.1"/>
</dbReference>
<comment type="caution">
    <text evidence="9">The sequence shown here is derived from an EMBL/GenBank/DDBJ whole genome shotgun (WGS) entry which is preliminary data.</text>
</comment>
<dbReference type="PANTHER" id="PTHR30246">
    <property type="entry name" value="2-KETO-3-DEOXY-6-PHOSPHOGLUCONATE ALDOLASE"/>
    <property type="match status" value="1"/>
</dbReference>
<dbReference type="InterPro" id="IPR031338">
    <property type="entry name" value="KDPG/KHG_AS_2"/>
</dbReference>
<evidence type="ECO:0000256" key="1">
    <source>
        <dbReference type="ARBA" id="ARBA00000654"/>
    </source>
</evidence>
<dbReference type="EMBL" id="BMKF01000001">
    <property type="protein sequence ID" value="GGB66733.1"/>
    <property type="molecule type" value="Genomic_DNA"/>
</dbReference>
<comment type="similarity">
    <text evidence="3">Belongs to the KHG/KDPG aldolase family.</text>
</comment>
<dbReference type="InterPro" id="IPR013785">
    <property type="entry name" value="Aldolase_TIM"/>
</dbReference>
<protein>
    <recommendedName>
        <fullName evidence="5">2-dehydro-3-deoxy-phosphogluconate aldolase</fullName>
        <ecNumber evidence="5">4.1.2.14</ecNumber>
    </recommendedName>
</protein>
<comment type="subunit">
    <text evidence="4">Homotrimer.</text>
</comment>
<dbReference type="Pfam" id="PF01081">
    <property type="entry name" value="Aldolase"/>
    <property type="match status" value="1"/>
</dbReference>